<feature type="compositionally biased region" description="Basic residues" evidence="1">
    <location>
        <begin position="162"/>
        <end position="174"/>
    </location>
</feature>
<comment type="caution">
    <text evidence="2">The sequence shown here is derived from an EMBL/GenBank/DDBJ whole genome shotgun (WGS) entry which is preliminary data.</text>
</comment>
<feature type="region of interest" description="Disordered" evidence="1">
    <location>
        <begin position="50"/>
        <end position="191"/>
    </location>
</feature>
<protein>
    <submittedName>
        <fullName evidence="2">Uncharacterized protein</fullName>
    </submittedName>
</protein>
<evidence type="ECO:0000313" key="3">
    <source>
        <dbReference type="Proteomes" id="UP000887159"/>
    </source>
</evidence>
<feature type="compositionally biased region" description="Polar residues" evidence="1">
    <location>
        <begin position="176"/>
        <end position="191"/>
    </location>
</feature>
<dbReference type="AlphaFoldDB" id="A0A8X7BGT6"/>
<dbReference type="EMBL" id="BMAU01021390">
    <property type="protein sequence ID" value="GFY29837.1"/>
    <property type="molecule type" value="Genomic_DNA"/>
</dbReference>
<accession>A0A8X7BGT6</accession>
<evidence type="ECO:0000313" key="2">
    <source>
        <dbReference type="EMBL" id="GFY29837.1"/>
    </source>
</evidence>
<gene>
    <name evidence="2" type="ORF">TNCV_4071501</name>
</gene>
<reference evidence="2" key="1">
    <citation type="submission" date="2020-08" db="EMBL/GenBank/DDBJ databases">
        <title>Multicomponent nature underlies the extraordinary mechanical properties of spider dragline silk.</title>
        <authorList>
            <person name="Kono N."/>
            <person name="Nakamura H."/>
            <person name="Mori M."/>
            <person name="Yoshida Y."/>
            <person name="Ohtoshi R."/>
            <person name="Malay A.D."/>
            <person name="Moran D.A.P."/>
            <person name="Tomita M."/>
            <person name="Numata K."/>
            <person name="Arakawa K."/>
        </authorList>
    </citation>
    <scope>NUCLEOTIDE SEQUENCE</scope>
</reference>
<dbReference type="Proteomes" id="UP000887159">
    <property type="component" value="Unassembled WGS sequence"/>
</dbReference>
<feature type="compositionally biased region" description="Polar residues" evidence="1">
    <location>
        <begin position="107"/>
        <end position="119"/>
    </location>
</feature>
<feature type="compositionally biased region" description="Basic residues" evidence="1">
    <location>
        <begin position="126"/>
        <end position="135"/>
    </location>
</feature>
<evidence type="ECO:0000256" key="1">
    <source>
        <dbReference type="SAM" id="MobiDB-lite"/>
    </source>
</evidence>
<proteinExistence type="predicted"/>
<name>A0A8X7BGT6_TRICX</name>
<keyword evidence="3" id="KW-1185">Reference proteome</keyword>
<organism evidence="2 3">
    <name type="scientific">Trichonephila clavipes</name>
    <name type="common">Golden silk orbweaver</name>
    <name type="synonym">Nephila clavipes</name>
    <dbReference type="NCBI Taxonomy" id="2585209"/>
    <lineage>
        <taxon>Eukaryota</taxon>
        <taxon>Metazoa</taxon>
        <taxon>Ecdysozoa</taxon>
        <taxon>Arthropoda</taxon>
        <taxon>Chelicerata</taxon>
        <taxon>Arachnida</taxon>
        <taxon>Araneae</taxon>
        <taxon>Araneomorphae</taxon>
        <taxon>Entelegynae</taxon>
        <taxon>Araneoidea</taxon>
        <taxon>Nephilidae</taxon>
        <taxon>Trichonephila</taxon>
    </lineage>
</organism>
<sequence>MISSFVEDNHKNWDQFLKEFAYALRTAVQRDNRENAGRIIFRQKTSYPVSEVEKPPGNYKFNKRRVPSSIHSGPSTRKRTRRAEVNGRHVLSREPSPCLPRTAEVNKGQTQSRKSNPCSSRGAVATKRRPVRSRRVQPEKSSPYGLRSRHQFSGRQEQSRMSRVHPYKRHRKGTTHQEIYSEQRNQGIQDL</sequence>